<feature type="domain" description="DUF397" evidence="1">
    <location>
        <begin position="21"/>
        <end position="75"/>
    </location>
</feature>
<reference evidence="3" key="1">
    <citation type="journal article" date="2019" name="Int. J. Syst. Evol. Microbiol.">
        <title>The Global Catalogue of Microorganisms (GCM) 10K type strain sequencing project: providing services to taxonomists for standard genome sequencing and annotation.</title>
        <authorList>
            <consortium name="The Broad Institute Genomics Platform"/>
            <consortium name="The Broad Institute Genome Sequencing Center for Infectious Disease"/>
            <person name="Wu L."/>
            <person name="Ma J."/>
        </authorList>
    </citation>
    <scope>NUCLEOTIDE SEQUENCE [LARGE SCALE GENOMIC DNA]</scope>
    <source>
        <strain evidence="3">PCU 347</strain>
    </source>
</reference>
<dbReference type="InterPro" id="IPR007278">
    <property type="entry name" value="DUF397"/>
</dbReference>
<comment type="caution">
    <text evidence="2">The sequence shown here is derived from an EMBL/GenBank/DDBJ whole genome shotgun (WGS) entry which is preliminary data.</text>
</comment>
<protein>
    <submittedName>
        <fullName evidence="2">DUF397 domain-containing protein</fullName>
    </submittedName>
</protein>
<name>A0ABV8TPS7_9ACTN</name>
<accession>A0ABV8TPS7</accession>
<dbReference type="Proteomes" id="UP001595824">
    <property type="component" value="Unassembled WGS sequence"/>
</dbReference>
<dbReference type="EMBL" id="JBHSDP010000027">
    <property type="protein sequence ID" value="MFC4332432.1"/>
    <property type="molecule type" value="Genomic_DNA"/>
</dbReference>
<gene>
    <name evidence="2" type="ORF">ACFPC0_32625</name>
</gene>
<evidence type="ECO:0000313" key="2">
    <source>
        <dbReference type="EMBL" id="MFC4332432.1"/>
    </source>
</evidence>
<proteinExistence type="predicted"/>
<dbReference type="Pfam" id="PF04149">
    <property type="entry name" value="DUF397"/>
    <property type="match status" value="1"/>
</dbReference>
<evidence type="ECO:0000313" key="3">
    <source>
        <dbReference type="Proteomes" id="UP001595824"/>
    </source>
</evidence>
<evidence type="ECO:0000259" key="1">
    <source>
        <dbReference type="Pfam" id="PF04149"/>
    </source>
</evidence>
<keyword evidence="3" id="KW-1185">Reference proteome</keyword>
<organism evidence="2 3">
    <name type="scientific">Streptomyces andamanensis</name>
    <dbReference type="NCBI Taxonomy" id="1565035"/>
    <lineage>
        <taxon>Bacteria</taxon>
        <taxon>Bacillati</taxon>
        <taxon>Actinomycetota</taxon>
        <taxon>Actinomycetes</taxon>
        <taxon>Kitasatosporales</taxon>
        <taxon>Streptomycetaceae</taxon>
        <taxon>Streptomyces</taxon>
    </lineage>
</organism>
<dbReference type="RefSeq" id="WP_078509980.1">
    <property type="nucleotide sequence ID" value="NZ_JBHSDP010000027.1"/>
</dbReference>
<sequence length="83" mass="8771">MNIHGGWRRRALAGREPTGRAWVRSSYSASGGECVEAAWEQGRVLVGDSKRPVDGASGPVLAFRRTAWCGFLAGLVNPEAGGS</sequence>